<feature type="binding site" evidence="4">
    <location>
        <position position="196"/>
    </location>
    <ligand>
        <name>[4Fe-4S] cluster</name>
        <dbReference type="ChEBI" id="CHEBI:49883"/>
    </ligand>
</feature>
<organism evidence="6 7">
    <name type="scientific">Gracilimonas mengyeensis</name>
    <dbReference type="NCBI Taxonomy" id="1302730"/>
    <lineage>
        <taxon>Bacteria</taxon>
        <taxon>Pseudomonadati</taxon>
        <taxon>Balneolota</taxon>
        <taxon>Balneolia</taxon>
        <taxon>Balneolales</taxon>
        <taxon>Balneolaceae</taxon>
        <taxon>Gracilimonas</taxon>
    </lineage>
</organism>
<dbReference type="HAMAP" id="MF_00063">
    <property type="entry name" value="CysH"/>
    <property type="match status" value="1"/>
</dbReference>
<dbReference type="GO" id="GO:0005737">
    <property type="term" value="C:cytoplasm"/>
    <property type="evidence" value="ECO:0007669"/>
    <property type="project" value="UniProtKB-SubCell"/>
</dbReference>
<gene>
    <name evidence="4" type="primary">cysH</name>
    <name evidence="6" type="ORF">SAMN06265219_105177</name>
</gene>
<dbReference type="InterPro" id="IPR002500">
    <property type="entry name" value="PAPS_reduct_dom"/>
</dbReference>
<dbReference type="EC" id="1.8.4.10" evidence="4"/>
<name>A0A521CHY5_9BACT</name>
<evidence type="ECO:0000313" key="7">
    <source>
        <dbReference type="Proteomes" id="UP000317557"/>
    </source>
</evidence>
<dbReference type="GO" id="GO:0004604">
    <property type="term" value="F:phosphoadenylyl-sulfate reductase (thioredoxin) activity"/>
    <property type="evidence" value="ECO:0007669"/>
    <property type="project" value="UniProtKB-UniRule"/>
</dbReference>
<feature type="active site" description="Nucleophile; cysteine thiosulfonate intermediate" evidence="4">
    <location>
        <position position="215"/>
    </location>
</feature>
<dbReference type="Pfam" id="PF01507">
    <property type="entry name" value="PAPS_reduct"/>
    <property type="match status" value="1"/>
</dbReference>
<keyword evidence="2 4" id="KW-0560">Oxidoreductase</keyword>
<comment type="similarity">
    <text evidence="1 4">Belongs to the PAPS reductase family. CysH subfamily.</text>
</comment>
<comment type="cofactor">
    <cofactor evidence="4">
        <name>[4Fe-4S] cluster</name>
        <dbReference type="ChEBI" id="CHEBI:49883"/>
    </cofactor>
    <text evidence="4">Binds 1 [4Fe-4S] cluster per subunit.</text>
</comment>
<dbReference type="GO" id="GO:0051539">
    <property type="term" value="F:4 iron, 4 sulfur cluster binding"/>
    <property type="evidence" value="ECO:0007669"/>
    <property type="project" value="UniProtKB-UniRule"/>
</dbReference>
<keyword evidence="4" id="KW-0408">Iron</keyword>
<dbReference type="GO" id="GO:0046872">
    <property type="term" value="F:metal ion binding"/>
    <property type="evidence" value="ECO:0007669"/>
    <property type="project" value="UniProtKB-KW"/>
</dbReference>
<feature type="binding site" evidence="4">
    <location>
        <position position="113"/>
    </location>
    <ligand>
        <name>[4Fe-4S] cluster</name>
        <dbReference type="ChEBI" id="CHEBI:49883"/>
    </ligand>
</feature>
<protein>
    <recommendedName>
        <fullName evidence="4">Adenosine 5'-phosphosulfate reductase</fullName>
        <shortName evidence="4">APS reductase</shortName>
        <ecNumber evidence="4">1.8.4.10</ecNumber>
    </recommendedName>
    <alternativeName>
        <fullName evidence="4">5'-adenylylsulfate reductase</fullName>
    </alternativeName>
    <alternativeName>
        <fullName evidence="4">Thioredoxin-dependent 5'-adenylylsulfate reductase</fullName>
    </alternativeName>
</protein>
<dbReference type="RefSeq" id="WP_142453996.1">
    <property type="nucleotide sequence ID" value="NZ_FXTP01000005.1"/>
</dbReference>
<dbReference type="PIRSF" id="PIRSF000857">
    <property type="entry name" value="PAPS_reductase"/>
    <property type="match status" value="1"/>
</dbReference>
<dbReference type="Gene3D" id="3.40.50.620">
    <property type="entry name" value="HUPs"/>
    <property type="match status" value="1"/>
</dbReference>
<dbReference type="OrthoDB" id="9794018at2"/>
<dbReference type="GO" id="GO:0070814">
    <property type="term" value="P:hydrogen sulfide biosynthetic process"/>
    <property type="evidence" value="ECO:0007669"/>
    <property type="project" value="UniProtKB-UniRule"/>
</dbReference>
<dbReference type="Proteomes" id="UP000317557">
    <property type="component" value="Unassembled WGS sequence"/>
</dbReference>
<dbReference type="InterPro" id="IPR014729">
    <property type="entry name" value="Rossmann-like_a/b/a_fold"/>
</dbReference>
<reference evidence="6 7" key="1">
    <citation type="submission" date="2017-05" db="EMBL/GenBank/DDBJ databases">
        <authorList>
            <person name="Varghese N."/>
            <person name="Submissions S."/>
        </authorList>
    </citation>
    <scope>NUCLEOTIDE SEQUENCE [LARGE SCALE GENOMIC DNA]</scope>
    <source>
        <strain evidence="6 7">DSM 21985</strain>
    </source>
</reference>
<feature type="binding site" evidence="4">
    <location>
        <position position="112"/>
    </location>
    <ligand>
        <name>[4Fe-4S] cluster</name>
        <dbReference type="ChEBI" id="CHEBI:49883"/>
    </ligand>
</feature>
<evidence type="ECO:0000313" key="6">
    <source>
        <dbReference type="EMBL" id="SMO59012.1"/>
    </source>
</evidence>
<dbReference type="GO" id="GO:0043866">
    <property type="term" value="F:adenylyl-sulfate reductase (thioredoxin) activity"/>
    <property type="evidence" value="ECO:0007669"/>
    <property type="project" value="UniProtKB-EC"/>
</dbReference>
<dbReference type="PANTHER" id="PTHR46509">
    <property type="entry name" value="PHOSPHOADENOSINE PHOSPHOSULFATE REDUCTASE"/>
    <property type="match status" value="1"/>
</dbReference>
<keyword evidence="4" id="KW-0411">Iron-sulfur</keyword>
<evidence type="ECO:0000256" key="4">
    <source>
        <dbReference type="HAMAP-Rule" id="MF_00063"/>
    </source>
</evidence>
<dbReference type="SUPFAM" id="SSF52402">
    <property type="entry name" value="Adenine nucleotide alpha hydrolases-like"/>
    <property type="match status" value="1"/>
</dbReference>
<comment type="subcellular location">
    <subcellularLocation>
        <location evidence="4">Cytoplasm</location>
    </subcellularLocation>
</comment>
<feature type="domain" description="Phosphoadenosine phosphosulphate reductase" evidence="5">
    <location>
        <begin position="33"/>
        <end position="198"/>
    </location>
</feature>
<dbReference type="InterPro" id="IPR004511">
    <property type="entry name" value="PAPS/APS_Rdtase"/>
</dbReference>
<evidence type="ECO:0000256" key="3">
    <source>
        <dbReference type="ARBA" id="ARBA00024327"/>
    </source>
</evidence>
<comment type="pathway">
    <text evidence="3 4">Sulfur metabolism; hydrogen sulfide biosynthesis; sulfite from sulfate.</text>
</comment>
<feature type="binding site" evidence="4">
    <location>
        <position position="193"/>
    </location>
    <ligand>
        <name>[4Fe-4S] cluster</name>
        <dbReference type="ChEBI" id="CHEBI:49883"/>
    </ligand>
</feature>
<comment type="catalytic activity">
    <reaction evidence="4">
        <text>[thioredoxin]-disulfide + sulfite + AMP + 2 H(+) = adenosine 5'-phosphosulfate + [thioredoxin]-dithiol</text>
        <dbReference type="Rhea" id="RHEA:21976"/>
        <dbReference type="Rhea" id="RHEA-COMP:10698"/>
        <dbReference type="Rhea" id="RHEA-COMP:10700"/>
        <dbReference type="ChEBI" id="CHEBI:15378"/>
        <dbReference type="ChEBI" id="CHEBI:17359"/>
        <dbReference type="ChEBI" id="CHEBI:29950"/>
        <dbReference type="ChEBI" id="CHEBI:50058"/>
        <dbReference type="ChEBI" id="CHEBI:58243"/>
        <dbReference type="ChEBI" id="CHEBI:456215"/>
        <dbReference type="EC" id="1.8.4.10"/>
    </reaction>
</comment>
<sequence length="219" mass="25808">MESMEIEKINKTLSNAHNDVRIAHILNKYRDEVLITTSFGTTSALLIHMISRIRPRHPIHFVNTGYLFPETLEYKDKLIDRYGINVIDHVPDKEKHRITREDELWKDNPDLCCHYNKVEPLAKIKKNHKVWISGLIGYQNSYRSGLEILQERDDLYRYYPLIDWSPEMVEDYFESFGIPRHPLERFGYDSIGCTHCTKKGEGREGRWGDSGKTECGLHW</sequence>
<keyword evidence="4" id="KW-0963">Cytoplasm</keyword>
<accession>A0A521CHY5</accession>
<dbReference type="PANTHER" id="PTHR46509:SF1">
    <property type="entry name" value="PHOSPHOADENOSINE PHOSPHOSULFATE REDUCTASE"/>
    <property type="match status" value="1"/>
</dbReference>
<keyword evidence="4" id="KW-0479">Metal-binding</keyword>
<proteinExistence type="inferred from homology"/>
<evidence type="ECO:0000259" key="5">
    <source>
        <dbReference type="Pfam" id="PF01507"/>
    </source>
</evidence>
<evidence type="ECO:0000256" key="2">
    <source>
        <dbReference type="ARBA" id="ARBA00023002"/>
    </source>
</evidence>
<comment type="function">
    <text evidence="4">Catalyzes the formation of sulfite from adenosine 5'-phosphosulfate (APS) using thioredoxin as an electron donor.</text>
</comment>
<keyword evidence="7" id="KW-1185">Reference proteome</keyword>
<dbReference type="NCBIfam" id="NF002537">
    <property type="entry name" value="PRK02090.1"/>
    <property type="match status" value="1"/>
</dbReference>
<dbReference type="EMBL" id="FXTP01000005">
    <property type="protein sequence ID" value="SMO59012.1"/>
    <property type="molecule type" value="Genomic_DNA"/>
</dbReference>
<evidence type="ECO:0000256" key="1">
    <source>
        <dbReference type="ARBA" id="ARBA00009732"/>
    </source>
</evidence>
<dbReference type="GO" id="GO:0019379">
    <property type="term" value="P:sulfate assimilation, phosphoadenylyl sulfate reduction by phosphoadenylyl-sulfate reductase (thioredoxin)"/>
    <property type="evidence" value="ECO:0007669"/>
    <property type="project" value="UniProtKB-UniRule"/>
</dbReference>
<dbReference type="AlphaFoldDB" id="A0A521CHY5"/>